<evidence type="ECO:0000313" key="5">
    <source>
        <dbReference type="Proteomes" id="UP001595444"/>
    </source>
</evidence>
<dbReference type="GO" id="GO:0016757">
    <property type="term" value="F:glycosyltransferase activity"/>
    <property type="evidence" value="ECO:0007669"/>
    <property type="project" value="UniProtKB-KW"/>
</dbReference>
<proteinExistence type="predicted"/>
<dbReference type="CDD" id="cd06223">
    <property type="entry name" value="PRTases_typeI"/>
    <property type="match status" value="1"/>
</dbReference>
<dbReference type="Gene3D" id="3.40.50.2020">
    <property type="match status" value="1"/>
</dbReference>
<accession>A0ABV7D939</accession>
<dbReference type="RefSeq" id="WP_194215532.1">
    <property type="nucleotide sequence ID" value="NZ_CP061205.1"/>
</dbReference>
<dbReference type="PANTHER" id="PTHR43363">
    <property type="entry name" value="HYPOXANTHINE PHOSPHORIBOSYLTRANSFERASE"/>
    <property type="match status" value="1"/>
</dbReference>
<sequence length="184" mass="21138">MTVVKKYVTAQELLDDSFQLGLKILQSDFRPKFIVGVWRGGTPTGIAVQEIMDYYGVHTDHISIRTSSYIGMQQQKEVKVHGLEYIIKNINAEDSLLIVDDVFDSGRSIAAIVEHLHLRCRRNTPETIKIATVFYKPLRNVTNLTPDFFCHETDDWLVFPHELADMSKDEIREFKGLDLPEIDI</sequence>
<gene>
    <name evidence="4" type="ORF">ACFOKA_16565</name>
</gene>
<evidence type="ECO:0000259" key="3">
    <source>
        <dbReference type="Pfam" id="PF00156"/>
    </source>
</evidence>
<dbReference type="SUPFAM" id="SSF53271">
    <property type="entry name" value="PRTase-like"/>
    <property type="match status" value="1"/>
</dbReference>
<organism evidence="4 5">
    <name type="scientific">Kordiimonas pumila</name>
    <dbReference type="NCBI Taxonomy" id="2161677"/>
    <lineage>
        <taxon>Bacteria</taxon>
        <taxon>Pseudomonadati</taxon>
        <taxon>Pseudomonadota</taxon>
        <taxon>Alphaproteobacteria</taxon>
        <taxon>Kordiimonadales</taxon>
        <taxon>Kordiimonadaceae</taxon>
        <taxon>Kordiimonas</taxon>
    </lineage>
</organism>
<name>A0ABV7D939_9PROT</name>
<evidence type="ECO:0000256" key="1">
    <source>
        <dbReference type="ARBA" id="ARBA00022676"/>
    </source>
</evidence>
<dbReference type="Pfam" id="PF00156">
    <property type="entry name" value="Pribosyltran"/>
    <property type="match status" value="1"/>
</dbReference>
<feature type="domain" description="Phosphoribosyltransferase" evidence="3">
    <location>
        <begin position="20"/>
        <end position="161"/>
    </location>
</feature>
<keyword evidence="2" id="KW-0808">Transferase</keyword>
<protein>
    <submittedName>
        <fullName evidence="4">Phosphoribosyltransferase</fullName>
    </submittedName>
</protein>
<keyword evidence="5" id="KW-1185">Reference proteome</keyword>
<evidence type="ECO:0000313" key="4">
    <source>
        <dbReference type="EMBL" id="MFC3053514.1"/>
    </source>
</evidence>
<dbReference type="EMBL" id="JBHRSL010000027">
    <property type="protein sequence ID" value="MFC3053514.1"/>
    <property type="molecule type" value="Genomic_DNA"/>
</dbReference>
<reference evidence="5" key="1">
    <citation type="journal article" date="2019" name="Int. J. Syst. Evol. Microbiol.">
        <title>The Global Catalogue of Microorganisms (GCM) 10K type strain sequencing project: providing services to taxonomists for standard genome sequencing and annotation.</title>
        <authorList>
            <consortium name="The Broad Institute Genomics Platform"/>
            <consortium name="The Broad Institute Genome Sequencing Center for Infectious Disease"/>
            <person name="Wu L."/>
            <person name="Ma J."/>
        </authorList>
    </citation>
    <scope>NUCLEOTIDE SEQUENCE [LARGE SCALE GENOMIC DNA]</scope>
    <source>
        <strain evidence="5">KCTC 62164</strain>
    </source>
</reference>
<evidence type="ECO:0000256" key="2">
    <source>
        <dbReference type="ARBA" id="ARBA00022679"/>
    </source>
</evidence>
<dbReference type="InterPro" id="IPR029057">
    <property type="entry name" value="PRTase-like"/>
</dbReference>
<comment type="caution">
    <text evidence="4">The sequence shown here is derived from an EMBL/GenBank/DDBJ whole genome shotgun (WGS) entry which is preliminary data.</text>
</comment>
<dbReference type="PANTHER" id="PTHR43363:SF1">
    <property type="entry name" value="HYPOXANTHINE-GUANINE PHOSPHORIBOSYLTRANSFERASE"/>
    <property type="match status" value="1"/>
</dbReference>
<dbReference type="Proteomes" id="UP001595444">
    <property type="component" value="Unassembled WGS sequence"/>
</dbReference>
<dbReference type="InterPro" id="IPR000836">
    <property type="entry name" value="PRTase_dom"/>
</dbReference>
<keyword evidence="1 4" id="KW-0328">Glycosyltransferase</keyword>